<accession>A0ABW0J5C6</accession>
<feature type="signal peptide" evidence="1">
    <location>
        <begin position="1"/>
        <end position="25"/>
    </location>
</feature>
<keyword evidence="1" id="KW-0732">Signal</keyword>
<dbReference type="InterPro" id="IPR011465">
    <property type="entry name" value="DUF1571"/>
</dbReference>
<dbReference type="Proteomes" id="UP001596103">
    <property type="component" value="Unassembled WGS sequence"/>
</dbReference>
<proteinExistence type="predicted"/>
<name>A0ABW0J5C6_9BURK</name>
<comment type="caution">
    <text evidence="2">The sequence shown here is derived from an EMBL/GenBank/DDBJ whole genome shotgun (WGS) entry which is preliminary data.</text>
</comment>
<reference evidence="3" key="1">
    <citation type="journal article" date="2019" name="Int. J. Syst. Evol. Microbiol.">
        <title>The Global Catalogue of Microorganisms (GCM) 10K type strain sequencing project: providing services to taxonomists for standard genome sequencing and annotation.</title>
        <authorList>
            <consortium name="The Broad Institute Genomics Platform"/>
            <consortium name="The Broad Institute Genome Sequencing Center for Infectious Disease"/>
            <person name="Wu L."/>
            <person name="Ma J."/>
        </authorList>
    </citation>
    <scope>NUCLEOTIDE SEQUENCE [LARGE SCALE GENOMIC DNA]</scope>
    <source>
        <strain evidence="3">CCUG 56042</strain>
    </source>
</reference>
<feature type="chain" id="PRO_5045102797" evidence="1">
    <location>
        <begin position="26"/>
        <end position="311"/>
    </location>
</feature>
<evidence type="ECO:0000313" key="3">
    <source>
        <dbReference type="Proteomes" id="UP001596103"/>
    </source>
</evidence>
<dbReference type="EMBL" id="JBHSMP010000008">
    <property type="protein sequence ID" value="MFC5428253.1"/>
    <property type="molecule type" value="Genomic_DNA"/>
</dbReference>
<dbReference type="Pfam" id="PF07608">
    <property type="entry name" value="DUF1571"/>
    <property type="match status" value="1"/>
</dbReference>
<organism evidence="2 3">
    <name type="scientific">Paraburkholderia denitrificans</name>
    <dbReference type="NCBI Taxonomy" id="694025"/>
    <lineage>
        <taxon>Bacteria</taxon>
        <taxon>Pseudomonadati</taxon>
        <taxon>Pseudomonadota</taxon>
        <taxon>Betaproteobacteria</taxon>
        <taxon>Burkholderiales</taxon>
        <taxon>Burkholderiaceae</taxon>
        <taxon>Paraburkholderia</taxon>
    </lineage>
</organism>
<dbReference type="RefSeq" id="WP_377710002.1">
    <property type="nucleotide sequence ID" value="NZ_JBHSMP010000008.1"/>
</dbReference>
<evidence type="ECO:0000313" key="2">
    <source>
        <dbReference type="EMBL" id="MFC5428253.1"/>
    </source>
</evidence>
<protein>
    <submittedName>
        <fullName evidence="2">DUF1571 domain-containing protein</fullName>
    </submittedName>
</protein>
<gene>
    <name evidence="2" type="ORF">ACFPTO_05455</name>
</gene>
<evidence type="ECO:0000256" key="1">
    <source>
        <dbReference type="SAM" id="SignalP"/>
    </source>
</evidence>
<sequence>MRFRTTPSACLLTLCAALVLPPVLPGAVARAPSAVADIDVRALASPGDESGADVGRLPLDDQVRWLQHAAQDGRLTTLDDAQLVALFASLDPRTLPRYIEAGPNGYASCEFVLRRKERIHGRWPAEPDHMLVRLAHAPLRIYARWLPDGAHAGQEVLYDAARRSDAMYGHPGGLFHRVSLWTRLDGVFAHAQSRHLLTDLGTEYIAHRFVDEDARLEQAGLVRPAQISVKRVDGVRVVAFTWDVPPGENGGYASKETLGLDLRHPWFRMAQSYDSDGRPFEEIVFEQIEPKSFDAPTFDSKNPDYRFQAWR</sequence>
<keyword evidence="3" id="KW-1185">Reference proteome</keyword>